<dbReference type="SMART" id="SM00360">
    <property type="entry name" value="RRM"/>
    <property type="match status" value="1"/>
</dbReference>
<dbReference type="EMBL" id="CAJPVJ010008667">
    <property type="protein sequence ID" value="CAG2172071.1"/>
    <property type="molecule type" value="Genomic_DNA"/>
</dbReference>
<dbReference type="SUPFAM" id="SSF54928">
    <property type="entry name" value="RNA-binding domain, RBD"/>
    <property type="match status" value="1"/>
</dbReference>
<dbReference type="PANTHER" id="PTHR11176">
    <property type="entry name" value="BOULE-RELATED"/>
    <property type="match status" value="1"/>
</dbReference>
<dbReference type="GO" id="GO:0005737">
    <property type="term" value="C:cytoplasm"/>
    <property type="evidence" value="ECO:0007669"/>
    <property type="project" value="TreeGrafter"/>
</dbReference>
<keyword evidence="6" id="KW-1185">Reference proteome</keyword>
<dbReference type="Pfam" id="PF00076">
    <property type="entry name" value="RRM_1"/>
    <property type="match status" value="1"/>
</dbReference>
<dbReference type="OrthoDB" id="10551665at2759"/>
<feature type="region of interest" description="Disordered" evidence="3">
    <location>
        <begin position="344"/>
        <end position="410"/>
    </location>
</feature>
<protein>
    <recommendedName>
        <fullName evidence="4">RRM domain-containing protein</fullName>
    </recommendedName>
</protein>
<evidence type="ECO:0000313" key="6">
    <source>
        <dbReference type="Proteomes" id="UP000728032"/>
    </source>
</evidence>
<sequence length="539" mass="58219">MFAKESEVKNLFSQFGTVVSVKIINDRAGVPRGYGFVTYETEEDAKRVMKESDNLLIKNRKLNISVAIKKQQHFSNDVNVRNHSNGSFIYSPYSIVNAASNTLYPEIVYTSDGIPVYNLGAAGQLMANCGVSSPQTSYPYTTYQTPSGLYLATTQPSLATQQFPQFQTSAGASPPAAGYPLLATPYRLPLNSQNVNQMNPYLHMSSATTPPLSQTSSLPLQVTSVANSMMGSGDGGHNMTNAVNAINSGMSSLNLLQSPVYAISPNIANHSSQSMACVQNVQLKTDHHHHHRGSDMSDNGQVMAATQNSSQPVLELVPIWAQNVPNTQSSQKPAPNRYQYNHTTAKPQQQSNGAGVGQSTVKDRPDRRNNSSYNASHHHYRKSVTNSSANNRFKGGNGGGGGVGGGHNPYANANPNANSYANSYENECQTVHQSSVPNSYALQGLPFVKHNRYHTMPYNHQPMVNVVQPVQHHHQQQQLQQCQLNGSMGVGAGGQPPMVTKMVNGVQIYAFPNNSGAPGGYGSPLTPPLTPGNHQMVHK</sequence>
<evidence type="ECO:0000259" key="4">
    <source>
        <dbReference type="PROSITE" id="PS50102"/>
    </source>
</evidence>
<dbReference type="InterPro" id="IPR000504">
    <property type="entry name" value="RRM_dom"/>
</dbReference>
<feature type="compositionally biased region" description="Polar residues" evidence="3">
    <location>
        <begin position="344"/>
        <end position="360"/>
    </location>
</feature>
<dbReference type="Gene3D" id="3.30.70.330">
    <property type="match status" value="1"/>
</dbReference>
<evidence type="ECO:0000256" key="1">
    <source>
        <dbReference type="ARBA" id="ARBA00022884"/>
    </source>
</evidence>
<feature type="compositionally biased region" description="Gly residues" evidence="3">
    <location>
        <begin position="395"/>
        <end position="407"/>
    </location>
</feature>
<organism evidence="5">
    <name type="scientific">Oppiella nova</name>
    <dbReference type="NCBI Taxonomy" id="334625"/>
    <lineage>
        <taxon>Eukaryota</taxon>
        <taxon>Metazoa</taxon>
        <taxon>Ecdysozoa</taxon>
        <taxon>Arthropoda</taxon>
        <taxon>Chelicerata</taxon>
        <taxon>Arachnida</taxon>
        <taxon>Acari</taxon>
        <taxon>Acariformes</taxon>
        <taxon>Sarcoptiformes</taxon>
        <taxon>Oribatida</taxon>
        <taxon>Brachypylina</taxon>
        <taxon>Oppioidea</taxon>
        <taxon>Oppiidae</taxon>
        <taxon>Oppiella</taxon>
    </lineage>
</organism>
<gene>
    <name evidence="5" type="ORF">ONB1V03_LOCUS11529</name>
</gene>
<dbReference type="GO" id="GO:0070935">
    <property type="term" value="P:3'-UTR-mediated mRNA stabilization"/>
    <property type="evidence" value="ECO:0007669"/>
    <property type="project" value="TreeGrafter"/>
</dbReference>
<feature type="region of interest" description="Disordered" evidence="3">
    <location>
        <begin position="520"/>
        <end position="539"/>
    </location>
</feature>
<name>A0A7R9M773_9ACAR</name>
<dbReference type="PANTHER" id="PTHR11176:SF57">
    <property type="entry name" value="PROTEIN BOULE"/>
    <property type="match status" value="1"/>
</dbReference>
<feature type="domain" description="RRM" evidence="4">
    <location>
        <begin position="1"/>
        <end position="69"/>
    </location>
</feature>
<evidence type="ECO:0000256" key="2">
    <source>
        <dbReference type="PROSITE-ProRule" id="PRU00176"/>
    </source>
</evidence>
<dbReference type="EMBL" id="OC923492">
    <property type="protein sequence ID" value="CAD7654884.1"/>
    <property type="molecule type" value="Genomic_DNA"/>
</dbReference>
<proteinExistence type="predicted"/>
<evidence type="ECO:0000256" key="3">
    <source>
        <dbReference type="SAM" id="MobiDB-lite"/>
    </source>
</evidence>
<accession>A0A7R9M773</accession>
<dbReference type="Proteomes" id="UP000728032">
    <property type="component" value="Unassembled WGS sequence"/>
</dbReference>
<dbReference type="AlphaFoldDB" id="A0A7R9M773"/>
<dbReference type="PROSITE" id="PS50102">
    <property type="entry name" value="RRM"/>
    <property type="match status" value="1"/>
</dbReference>
<dbReference type="GO" id="GO:0003730">
    <property type="term" value="F:mRNA 3'-UTR binding"/>
    <property type="evidence" value="ECO:0007669"/>
    <property type="project" value="TreeGrafter"/>
</dbReference>
<dbReference type="InterPro" id="IPR012677">
    <property type="entry name" value="Nucleotide-bd_a/b_plait_sf"/>
</dbReference>
<dbReference type="GO" id="GO:0008494">
    <property type="term" value="F:translation activator activity"/>
    <property type="evidence" value="ECO:0007669"/>
    <property type="project" value="TreeGrafter"/>
</dbReference>
<dbReference type="GO" id="GO:0045948">
    <property type="term" value="P:positive regulation of translational initiation"/>
    <property type="evidence" value="ECO:0007669"/>
    <property type="project" value="TreeGrafter"/>
</dbReference>
<reference evidence="5" key="1">
    <citation type="submission" date="2020-11" db="EMBL/GenBank/DDBJ databases">
        <authorList>
            <person name="Tran Van P."/>
        </authorList>
    </citation>
    <scope>NUCLEOTIDE SEQUENCE</scope>
</reference>
<dbReference type="InterPro" id="IPR035979">
    <property type="entry name" value="RBD_domain_sf"/>
</dbReference>
<keyword evidence="1 2" id="KW-0694">RNA-binding</keyword>
<evidence type="ECO:0000313" key="5">
    <source>
        <dbReference type="EMBL" id="CAD7654884.1"/>
    </source>
</evidence>